<dbReference type="KEGG" id="acru:HHL28_16725"/>
<dbReference type="EMBL" id="CP051775">
    <property type="protein sequence ID" value="QJE74489.1"/>
    <property type="molecule type" value="Genomic_DNA"/>
</dbReference>
<evidence type="ECO:0000256" key="1">
    <source>
        <dbReference type="SAM" id="MobiDB-lite"/>
    </source>
</evidence>
<evidence type="ECO:0000313" key="3">
    <source>
        <dbReference type="Proteomes" id="UP000501891"/>
    </source>
</evidence>
<keyword evidence="3" id="KW-1185">Reference proteome</keyword>
<organism evidence="2 3">
    <name type="scientific">Aerophototrophica crusticola</name>
    <dbReference type="NCBI Taxonomy" id="1709002"/>
    <lineage>
        <taxon>Bacteria</taxon>
        <taxon>Pseudomonadati</taxon>
        <taxon>Pseudomonadota</taxon>
        <taxon>Alphaproteobacteria</taxon>
        <taxon>Rhodospirillales</taxon>
        <taxon>Rhodospirillaceae</taxon>
        <taxon>Aerophototrophica</taxon>
    </lineage>
</organism>
<protein>
    <recommendedName>
        <fullName evidence="4">1,4-alpha-glucan branching enzyme</fullName>
    </recommendedName>
</protein>
<proteinExistence type="predicted"/>
<evidence type="ECO:0000313" key="2">
    <source>
        <dbReference type="EMBL" id="QJE74489.1"/>
    </source>
</evidence>
<feature type="compositionally biased region" description="Basic and acidic residues" evidence="1">
    <location>
        <begin position="14"/>
        <end position="28"/>
    </location>
</feature>
<sequence>MASHARGSDAAPTTDHDEIRRWAEERGGRPAAVKGTPKGDDGGLLRIDFGEPEEGLEEISWDQFFKTFEDRKLAFLHQDKIDGKQSRFFKLVNRG</sequence>
<dbReference type="Proteomes" id="UP000501891">
    <property type="component" value="Chromosome"/>
</dbReference>
<feature type="region of interest" description="Disordered" evidence="1">
    <location>
        <begin position="1"/>
        <end position="45"/>
    </location>
</feature>
<gene>
    <name evidence="2" type="ORF">HHL28_16725</name>
</gene>
<dbReference type="AlphaFoldDB" id="A0A858R9Z6"/>
<name>A0A858R9Z6_9PROT</name>
<accession>A0A858R9Z6</accession>
<evidence type="ECO:0008006" key="4">
    <source>
        <dbReference type="Google" id="ProtNLM"/>
    </source>
</evidence>
<reference evidence="2" key="1">
    <citation type="submission" date="2020-04" db="EMBL/GenBank/DDBJ databases">
        <title>A desert anoxygenic phototrophic bacterium fixes CO2 using RubisCO under aerobic conditions.</title>
        <authorList>
            <person name="Tang K."/>
        </authorList>
    </citation>
    <scope>NUCLEOTIDE SEQUENCE [LARGE SCALE GENOMIC DNA]</scope>
    <source>
        <strain evidence="2">MIMtkB3</strain>
    </source>
</reference>